<dbReference type="PANTHER" id="PTHR43550">
    <property type="entry name" value="3-KETODIHYDROSPHINGOSINE REDUCTASE"/>
    <property type="match status" value="1"/>
</dbReference>
<dbReference type="InterPro" id="IPR036291">
    <property type="entry name" value="NAD(P)-bd_dom_sf"/>
</dbReference>
<dbReference type="GO" id="GO:0047560">
    <property type="term" value="F:3-dehydrosphinganine reductase activity"/>
    <property type="evidence" value="ECO:0007669"/>
    <property type="project" value="UniProtKB-EC"/>
</dbReference>
<comment type="similarity">
    <text evidence="10">Belongs to the short-chain dehydrogenases/reductases (SDR) family.</text>
</comment>
<keyword evidence="6" id="KW-0746">Sphingolipid metabolism</keyword>
<organism evidence="12 13">
    <name type="scientific">Candidatus Methanolliviera hydrocarbonicum</name>
    <dbReference type="NCBI Taxonomy" id="2491085"/>
    <lineage>
        <taxon>Archaea</taxon>
        <taxon>Methanobacteriati</taxon>
        <taxon>Methanobacteriota</taxon>
        <taxon>Candidatus Methanoliparia</taxon>
        <taxon>Candidatus Methanoliparales</taxon>
        <taxon>Candidatus Methanollivieraceae</taxon>
        <taxon>Candidatus Methanolliviera</taxon>
    </lineage>
</organism>
<evidence type="ECO:0000256" key="1">
    <source>
        <dbReference type="ARBA" id="ARBA00004240"/>
    </source>
</evidence>
<evidence type="ECO:0000256" key="4">
    <source>
        <dbReference type="ARBA" id="ARBA00022824"/>
    </source>
</evidence>
<proteinExistence type="inferred from homology"/>
<evidence type="ECO:0000256" key="8">
    <source>
        <dbReference type="ARBA" id="ARBA00023098"/>
    </source>
</evidence>
<evidence type="ECO:0000256" key="6">
    <source>
        <dbReference type="ARBA" id="ARBA00022919"/>
    </source>
</evidence>
<keyword evidence="11" id="KW-0812">Transmembrane</keyword>
<keyword evidence="8" id="KW-0443">Lipid metabolism</keyword>
<dbReference type="PRINTS" id="PR00080">
    <property type="entry name" value="SDRFAMILY"/>
</dbReference>
<dbReference type="Pfam" id="PF00106">
    <property type="entry name" value="adh_short"/>
    <property type="match status" value="1"/>
</dbReference>
<comment type="subcellular location">
    <subcellularLocation>
        <location evidence="1">Endoplasmic reticulum</location>
    </subcellularLocation>
</comment>
<dbReference type="AlphaFoldDB" id="A0A520KUS8"/>
<dbReference type="PRINTS" id="PR00081">
    <property type="entry name" value="GDHRDH"/>
</dbReference>
<evidence type="ECO:0000256" key="5">
    <source>
        <dbReference type="ARBA" id="ARBA00022857"/>
    </source>
</evidence>
<comment type="pathway">
    <text evidence="3">Sphingolipid metabolism.</text>
</comment>
<keyword evidence="7" id="KW-0560">Oxidoreductase</keyword>
<feature type="transmembrane region" description="Helical" evidence="11">
    <location>
        <begin position="148"/>
        <end position="167"/>
    </location>
</feature>
<accession>A0A520KUS8</accession>
<dbReference type="Proteomes" id="UP000320766">
    <property type="component" value="Unassembled WGS sequence"/>
</dbReference>
<dbReference type="CDD" id="cd08939">
    <property type="entry name" value="KDSR-like_SDR_c"/>
    <property type="match status" value="1"/>
</dbReference>
<keyword evidence="4" id="KW-0256">Endoplasmic reticulum</keyword>
<gene>
    <name evidence="12" type="ORF">EF807_07935</name>
</gene>
<keyword evidence="5" id="KW-0521">NADP</keyword>
<feature type="transmembrane region" description="Helical" evidence="11">
    <location>
        <begin position="125"/>
        <end position="142"/>
    </location>
</feature>
<dbReference type="GO" id="GO:0006666">
    <property type="term" value="P:3-keto-sphinganine metabolic process"/>
    <property type="evidence" value="ECO:0007669"/>
    <property type="project" value="InterPro"/>
</dbReference>
<reference evidence="12 13" key="1">
    <citation type="journal article" date="2019" name="Nat. Microbiol.">
        <title>Wide diversity of methane and short-chain alkane metabolisms in uncultured archaea.</title>
        <authorList>
            <person name="Borrel G."/>
            <person name="Adam P.S."/>
            <person name="McKay L.J."/>
            <person name="Chen L.X."/>
            <person name="Sierra-Garcia I.N."/>
            <person name="Sieber C.M."/>
            <person name="Letourneur Q."/>
            <person name="Ghozlane A."/>
            <person name="Andersen G.L."/>
            <person name="Li W.J."/>
            <person name="Hallam S.J."/>
            <person name="Muyzer G."/>
            <person name="de Oliveira V.M."/>
            <person name="Inskeep W.P."/>
            <person name="Banfield J.F."/>
            <person name="Gribaldo S."/>
        </authorList>
    </citation>
    <scope>NUCLEOTIDE SEQUENCE [LARGE SCALE GENOMIC DNA]</scope>
    <source>
        <strain evidence="12">NM1b</strain>
    </source>
</reference>
<dbReference type="InterPro" id="IPR045022">
    <property type="entry name" value="KDSR-like"/>
</dbReference>
<dbReference type="Gene3D" id="3.40.50.720">
    <property type="entry name" value="NAD(P)-binding Rossmann-like Domain"/>
    <property type="match status" value="1"/>
</dbReference>
<name>A0A520KUS8_9EURY</name>
<evidence type="ECO:0000313" key="13">
    <source>
        <dbReference type="Proteomes" id="UP000320766"/>
    </source>
</evidence>
<evidence type="ECO:0000256" key="10">
    <source>
        <dbReference type="RuleBase" id="RU000363"/>
    </source>
</evidence>
<comment type="caution">
    <text evidence="12">The sequence shown here is derived from an EMBL/GenBank/DDBJ whole genome shotgun (WGS) entry which is preliminary data.</text>
</comment>
<dbReference type="GO" id="GO:0016020">
    <property type="term" value="C:membrane"/>
    <property type="evidence" value="ECO:0007669"/>
    <property type="project" value="GOC"/>
</dbReference>
<dbReference type="GO" id="GO:0030148">
    <property type="term" value="P:sphingolipid biosynthetic process"/>
    <property type="evidence" value="ECO:0007669"/>
    <property type="project" value="InterPro"/>
</dbReference>
<dbReference type="EMBL" id="RXIL01000144">
    <property type="protein sequence ID" value="RZN67012.1"/>
    <property type="molecule type" value="Genomic_DNA"/>
</dbReference>
<evidence type="ECO:0000256" key="3">
    <source>
        <dbReference type="ARBA" id="ARBA00004991"/>
    </source>
</evidence>
<dbReference type="PANTHER" id="PTHR43550:SF3">
    <property type="entry name" value="3-KETODIHYDROSPHINGOSINE REDUCTASE"/>
    <property type="match status" value="1"/>
</dbReference>
<keyword evidence="11" id="KW-1133">Transmembrane helix</keyword>
<sequence length="279" mass="31766">MTKEKLIKKQPFKGKTAIVCGGSKGIGKATAKEIFRLGGNVCIIARNLDALRKAAEEMKSLKVDDTKFVEIISCDTTDIDKLKLLLTDFIDKHGVPDYLINVVGYAYPQYIQNLTLEDFKKNMNINYYGQLVPILILLPHFIEAKKGYIANVSSIMGYFGIMGYATYAPTKFAIVGLTEVLRHELKPCNIHFSILYPPDTNTIGFQREKETKPKECAIMSEKTKLLSPEEVAEVFVEGILKKKFNILPGEAKFIWKMYRHFPKLVRNIIDKDYEKARKK</sequence>
<dbReference type="SUPFAM" id="SSF51735">
    <property type="entry name" value="NAD(P)-binding Rossmann-fold domains"/>
    <property type="match status" value="1"/>
</dbReference>
<evidence type="ECO:0000256" key="2">
    <source>
        <dbReference type="ARBA" id="ARBA00004760"/>
    </source>
</evidence>
<protein>
    <recommendedName>
        <fullName evidence="9">3-dehydrosphinganine reductase</fullName>
        <ecNumber evidence="9">1.1.1.102</ecNumber>
    </recommendedName>
</protein>
<evidence type="ECO:0000256" key="7">
    <source>
        <dbReference type="ARBA" id="ARBA00023002"/>
    </source>
</evidence>
<dbReference type="EC" id="1.1.1.102" evidence="9"/>
<comment type="pathway">
    <text evidence="2">Lipid metabolism; sphingolipid metabolism.</text>
</comment>
<evidence type="ECO:0000256" key="9">
    <source>
        <dbReference type="ARBA" id="ARBA00026112"/>
    </source>
</evidence>
<dbReference type="InterPro" id="IPR002347">
    <property type="entry name" value="SDR_fam"/>
</dbReference>
<keyword evidence="11" id="KW-0472">Membrane</keyword>
<evidence type="ECO:0000313" key="12">
    <source>
        <dbReference type="EMBL" id="RZN67012.1"/>
    </source>
</evidence>
<evidence type="ECO:0000256" key="11">
    <source>
        <dbReference type="SAM" id="Phobius"/>
    </source>
</evidence>